<dbReference type="Gene3D" id="3.40.50.1820">
    <property type="entry name" value="alpha/beta hydrolase"/>
    <property type="match status" value="1"/>
</dbReference>
<feature type="transmembrane region" description="Helical" evidence="1">
    <location>
        <begin position="20"/>
        <end position="40"/>
    </location>
</feature>
<evidence type="ECO:0000256" key="1">
    <source>
        <dbReference type="SAM" id="Phobius"/>
    </source>
</evidence>
<accession>A0A6N7RKV6</accession>
<dbReference type="RefSeq" id="WP_154332536.1">
    <property type="nucleotide sequence ID" value="NZ_VTFY01000002.1"/>
</dbReference>
<protein>
    <recommendedName>
        <fullName evidence="4">DUF2974 domain-containing protein</fullName>
    </recommendedName>
</protein>
<gene>
    <name evidence="2" type="ORF">GJG86_03925</name>
</gene>
<dbReference type="AlphaFoldDB" id="A0A6N7RKV6"/>
<keyword evidence="3" id="KW-1185">Reference proteome</keyword>
<dbReference type="SUPFAM" id="SSF53474">
    <property type="entry name" value="alpha/beta-Hydrolases"/>
    <property type="match status" value="1"/>
</dbReference>
<dbReference type="InterPro" id="IPR029058">
    <property type="entry name" value="AB_hydrolase_fold"/>
</dbReference>
<evidence type="ECO:0000313" key="3">
    <source>
        <dbReference type="Proteomes" id="UP000438093"/>
    </source>
</evidence>
<proteinExistence type="predicted"/>
<sequence>MGQVENEGARRRRARIRKMAFVTAIAALAIAAALLALYLVPLCARYAEGPSAENAVEWADRGAGGEYAFSLEREYVDEEGRTVYRLVSGSEPVVVMEARYGFRWLPDLWWSPSVVPGCIVLDPGPYYELANEDEWRRSYIEWDSEQRRRQGRDWLSLHPQKRRETEAAEAEGASVEEVPARETARRVADKYAARGYDVYVTGHSLGGYLAQIGAAEFLGTPWSGRLRAVEYFNGMGLDYAPWADSSPAYASERAALGGFSERTGALVGHRIVGDPVSLLGIHSGAVRSYWAAAECVGNHEGIDASHPLNEAPVSALALLASSTEPMDAMRAYGLPSKLWMYMWSVHETDSFFYSIG</sequence>
<organism evidence="2 3">
    <name type="scientific">Eggerthella guodeyinii</name>
    <dbReference type="NCBI Taxonomy" id="2690837"/>
    <lineage>
        <taxon>Bacteria</taxon>
        <taxon>Bacillati</taxon>
        <taxon>Actinomycetota</taxon>
        <taxon>Coriobacteriia</taxon>
        <taxon>Eggerthellales</taxon>
        <taxon>Eggerthellaceae</taxon>
        <taxon>Eggerthella</taxon>
    </lineage>
</organism>
<keyword evidence="1" id="KW-1133">Transmembrane helix</keyword>
<dbReference type="EMBL" id="VTFY01000002">
    <property type="protein sequence ID" value="MRX81642.1"/>
    <property type="molecule type" value="Genomic_DNA"/>
</dbReference>
<keyword evidence="1" id="KW-0472">Membrane</keyword>
<keyword evidence="1" id="KW-0812">Transmembrane</keyword>
<evidence type="ECO:0000313" key="2">
    <source>
        <dbReference type="EMBL" id="MRX81642.1"/>
    </source>
</evidence>
<reference evidence="3" key="1">
    <citation type="submission" date="2019-08" db="EMBL/GenBank/DDBJ databases">
        <title>Arthrobacter sp. nov., isolated from plateau pika and Tibetan wild ass.</title>
        <authorList>
            <person name="Ge Y."/>
        </authorList>
    </citation>
    <scope>NUCLEOTIDE SEQUENCE [LARGE SCALE GENOMIC DNA]</scope>
    <source>
        <strain evidence="3">HF-4214</strain>
    </source>
</reference>
<evidence type="ECO:0008006" key="4">
    <source>
        <dbReference type="Google" id="ProtNLM"/>
    </source>
</evidence>
<dbReference type="Proteomes" id="UP000438093">
    <property type="component" value="Unassembled WGS sequence"/>
</dbReference>
<name>A0A6N7RKV6_9ACTN</name>
<comment type="caution">
    <text evidence="2">The sequence shown here is derived from an EMBL/GenBank/DDBJ whole genome shotgun (WGS) entry which is preliminary data.</text>
</comment>